<dbReference type="STRING" id="84724.SAMN04488564_102259"/>
<feature type="domain" description="UspA" evidence="3">
    <location>
        <begin position="159"/>
        <end position="275"/>
    </location>
</feature>
<dbReference type="SUPFAM" id="SSF52402">
    <property type="entry name" value="Adenine nucleotide alpha hydrolases-like"/>
    <property type="match status" value="1"/>
</dbReference>
<dbReference type="Proteomes" id="UP000198583">
    <property type="component" value="Unassembled WGS sequence"/>
</dbReference>
<organism evidence="4 5">
    <name type="scientific">Lentzea waywayandensis</name>
    <dbReference type="NCBI Taxonomy" id="84724"/>
    <lineage>
        <taxon>Bacteria</taxon>
        <taxon>Bacillati</taxon>
        <taxon>Actinomycetota</taxon>
        <taxon>Actinomycetes</taxon>
        <taxon>Pseudonocardiales</taxon>
        <taxon>Pseudonocardiaceae</taxon>
        <taxon>Lentzea</taxon>
    </lineage>
</organism>
<protein>
    <submittedName>
        <fullName evidence="4">Nucleotide-binding universal stress protein, UspA family</fullName>
    </submittedName>
</protein>
<name>A0A1I6DCP3_9PSEU</name>
<sequence length="299" mass="31923">MRVTGERPGGGTAGTPSYRAGAVSGPSAATVADETYRTRTRPCDGGTLVPAQWTLPALLQMDAMNHCQRMEPIVIIQDGARRDENALRWAAAHAQLVGTGLEIHRPQDDFRAQLVVVGYRGPGNSTLGLGGHVLPLLAETRCDTVVVRGTPAAVDFRHRHVTVLVSGGPGDRRVLRHAADFARRRDAALRVLHAAPEPPVRSGVDTDHTYVLARAAAALDGLRHHAVLVRALPHEAIARCTDTDLIVVGSGDTHESGTVTRAALHHAPCPVLVVHQPVLEAHHGRTAIPAPRRPVRLQA</sequence>
<dbReference type="Gene3D" id="3.40.50.12370">
    <property type="match status" value="1"/>
</dbReference>
<evidence type="ECO:0000313" key="4">
    <source>
        <dbReference type="EMBL" id="SFR03131.1"/>
    </source>
</evidence>
<feature type="region of interest" description="Disordered" evidence="2">
    <location>
        <begin position="1"/>
        <end position="32"/>
    </location>
</feature>
<dbReference type="AlphaFoldDB" id="A0A1I6DCP3"/>
<comment type="similarity">
    <text evidence="1">Belongs to the universal stress protein A family.</text>
</comment>
<evidence type="ECO:0000313" key="5">
    <source>
        <dbReference type="Proteomes" id="UP000198583"/>
    </source>
</evidence>
<evidence type="ECO:0000256" key="2">
    <source>
        <dbReference type="SAM" id="MobiDB-lite"/>
    </source>
</evidence>
<proteinExistence type="inferred from homology"/>
<evidence type="ECO:0000259" key="3">
    <source>
        <dbReference type="Pfam" id="PF00582"/>
    </source>
</evidence>
<dbReference type="Pfam" id="PF00582">
    <property type="entry name" value="Usp"/>
    <property type="match status" value="1"/>
</dbReference>
<dbReference type="InterPro" id="IPR006016">
    <property type="entry name" value="UspA"/>
</dbReference>
<dbReference type="PANTHER" id="PTHR46268">
    <property type="entry name" value="STRESS RESPONSE PROTEIN NHAX"/>
    <property type="match status" value="1"/>
</dbReference>
<dbReference type="CDD" id="cd00293">
    <property type="entry name" value="USP-like"/>
    <property type="match status" value="1"/>
</dbReference>
<dbReference type="PANTHER" id="PTHR46268:SF27">
    <property type="entry name" value="UNIVERSAL STRESS PROTEIN RV2623"/>
    <property type="match status" value="1"/>
</dbReference>
<dbReference type="EMBL" id="FOYL01000002">
    <property type="protein sequence ID" value="SFR03131.1"/>
    <property type="molecule type" value="Genomic_DNA"/>
</dbReference>
<gene>
    <name evidence="4" type="ORF">SAMN04488564_102259</name>
</gene>
<keyword evidence="5" id="KW-1185">Reference proteome</keyword>
<evidence type="ECO:0000256" key="1">
    <source>
        <dbReference type="ARBA" id="ARBA00008791"/>
    </source>
</evidence>
<accession>A0A1I6DCP3</accession>
<reference evidence="5" key="1">
    <citation type="submission" date="2016-10" db="EMBL/GenBank/DDBJ databases">
        <authorList>
            <person name="Varghese N."/>
            <person name="Submissions S."/>
        </authorList>
    </citation>
    <scope>NUCLEOTIDE SEQUENCE [LARGE SCALE GENOMIC DNA]</scope>
    <source>
        <strain evidence="5">DSM 44232</strain>
    </source>
</reference>